<reference evidence="3" key="2">
    <citation type="journal article" date="2023" name="Biology">
        <title>Prokaryotic Life Associated with Coal-Fire Gas Vents Revealed by Metagenomics.</title>
        <authorList>
            <person name="Kadnikov V.V."/>
            <person name="Mardanov A.V."/>
            <person name="Beletsky A.V."/>
            <person name="Karnachuk O.V."/>
            <person name="Ravin N.V."/>
        </authorList>
    </citation>
    <scope>NUCLEOTIDE SEQUENCE</scope>
    <source>
        <strain evidence="3">Bu02</strain>
    </source>
</reference>
<proteinExistence type="predicted"/>
<dbReference type="InterPro" id="IPR003675">
    <property type="entry name" value="Rce1/LyrA-like_dom"/>
</dbReference>
<keyword evidence="1" id="KW-0472">Membrane</keyword>
<keyword evidence="1" id="KW-0812">Transmembrane</keyword>
<evidence type="ECO:0000256" key="1">
    <source>
        <dbReference type="SAM" id="Phobius"/>
    </source>
</evidence>
<dbReference type="GO" id="GO:0008237">
    <property type="term" value="F:metallopeptidase activity"/>
    <property type="evidence" value="ECO:0007669"/>
    <property type="project" value="UniProtKB-KW"/>
</dbReference>
<accession>A0AAT9LD53</accession>
<dbReference type="GO" id="GO:0080120">
    <property type="term" value="P:CAAX-box protein maturation"/>
    <property type="evidence" value="ECO:0007669"/>
    <property type="project" value="UniProtKB-ARBA"/>
</dbReference>
<gene>
    <name evidence="3" type="ORF">IMF26_03315</name>
</gene>
<dbReference type="Pfam" id="PF02517">
    <property type="entry name" value="Rce1-like"/>
    <property type="match status" value="1"/>
</dbReference>
<dbReference type="KEGG" id="fcz:IMF26_03315"/>
<feature type="transmembrane region" description="Helical" evidence="1">
    <location>
        <begin position="170"/>
        <end position="193"/>
    </location>
</feature>
<keyword evidence="3" id="KW-0645">Protease</keyword>
<feature type="transmembrane region" description="Helical" evidence="1">
    <location>
        <begin position="76"/>
        <end position="91"/>
    </location>
</feature>
<sequence>MSKDQYMQSALILGQFVVLRFIVAPAIAYCVYRICETKSIWTAISDMTLILVYYIWILRGATHKSEPWLSDNAKPMNLVVAVGLCCAYFLGRLPSMHSIPERVSELFGSSGNSFLISLYFLAPIKEELLYRGFLLNRLRTIVGFWPAAIVSSAIFALGHRNPFSAFLSGIWLSTLYSPTLGGSLVFPIMIHMIQNITSNVLSLPKGFFF</sequence>
<evidence type="ECO:0000259" key="2">
    <source>
        <dbReference type="Pfam" id="PF02517"/>
    </source>
</evidence>
<organism evidence="3">
    <name type="scientific">Candidatus Fermentithermobacillus carboniphilus</name>
    <dbReference type="NCBI Taxonomy" id="3085328"/>
    <lineage>
        <taxon>Bacteria</taxon>
        <taxon>Bacillati</taxon>
        <taxon>Bacillota</taxon>
        <taxon>Candidatus Fermentithermobacillia</taxon>
        <taxon>Candidatus Fermentithermobacillales</taxon>
        <taxon>Candidatus Fermentithermobacillaceae</taxon>
        <taxon>Candidatus Fermentithermobacillus</taxon>
    </lineage>
</organism>
<dbReference type="PANTHER" id="PTHR43592:SF15">
    <property type="entry name" value="CAAX AMINO TERMINAL PROTEASE FAMILY PROTEIN"/>
    <property type="match status" value="1"/>
</dbReference>
<feature type="transmembrane region" description="Helical" evidence="1">
    <location>
        <begin position="141"/>
        <end position="158"/>
    </location>
</feature>
<keyword evidence="3" id="KW-0378">Hydrolase</keyword>
<dbReference type="PANTHER" id="PTHR43592">
    <property type="entry name" value="CAAX AMINO TERMINAL PROTEASE"/>
    <property type="match status" value="1"/>
</dbReference>
<feature type="transmembrane region" description="Helical" evidence="1">
    <location>
        <begin position="12"/>
        <end position="32"/>
    </location>
</feature>
<evidence type="ECO:0000313" key="3">
    <source>
        <dbReference type="EMBL" id="QUL99110.1"/>
    </source>
</evidence>
<keyword evidence="3" id="KW-0482">Metalloprotease</keyword>
<feature type="domain" description="CAAX prenyl protease 2/Lysostaphin resistance protein A-like" evidence="2">
    <location>
        <begin position="114"/>
        <end position="196"/>
    </location>
</feature>
<protein>
    <submittedName>
        <fullName evidence="3">CPBP family intramembrane metalloprotease</fullName>
    </submittedName>
</protein>
<name>A0AAT9LD53_9FIRM</name>
<dbReference type="GO" id="GO:0004175">
    <property type="term" value="F:endopeptidase activity"/>
    <property type="evidence" value="ECO:0007669"/>
    <property type="project" value="UniProtKB-ARBA"/>
</dbReference>
<keyword evidence="1" id="KW-1133">Transmembrane helix</keyword>
<dbReference type="AlphaFoldDB" id="A0AAT9LD53"/>
<dbReference type="EMBL" id="CP062796">
    <property type="protein sequence ID" value="QUL99110.1"/>
    <property type="molecule type" value="Genomic_DNA"/>
</dbReference>
<feature type="transmembrane region" description="Helical" evidence="1">
    <location>
        <begin position="39"/>
        <end position="56"/>
    </location>
</feature>
<reference evidence="3" key="1">
    <citation type="submission" date="2020-10" db="EMBL/GenBank/DDBJ databases">
        <authorList>
            <person name="Kadnikov V."/>
            <person name="Beletsky A.V."/>
            <person name="Mardanov A.V."/>
            <person name="Karnachuk O.V."/>
            <person name="Ravin N.V."/>
        </authorList>
    </citation>
    <scope>NUCLEOTIDE SEQUENCE</scope>
    <source>
        <strain evidence="3">Bu02</strain>
    </source>
</reference>